<name>A0ABV8Y472_9DEIO</name>
<dbReference type="InterPro" id="IPR013216">
    <property type="entry name" value="Methyltransf_11"/>
</dbReference>
<dbReference type="CDD" id="cd02440">
    <property type="entry name" value="AdoMet_MTases"/>
    <property type="match status" value="1"/>
</dbReference>
<dbReference type="EC" id="2.1.1.-" evidence="2"/>
<reference evidence="3" key="1">
    <citation type="journal article" date="2019" name="Int. J. Syst. Evol. Microbiol.">
        <title>The Global Catalogue of Microorganisms (GCM) 10K type strain sequencing project: providing services to taxonomists for standard genome sequencing and annotation.</title>
        <authorList>
            <consortium name="The Broad Institute Genomics Platform"/>
            <consortium name="The Broad Institute Genome Sequencing Center for Infectious Disease"/>
            <person name="Wu L."/>
            <person name="Ma J."/>
        </authorList>
    </citation>
    <scope>NUCLEOTIDE SEQUENCE [LARGE SCALE GENOMIC DNA]</scope>
    <source>
        <strain evidence="3">CCUG 39970</strain>
    </source>
</reference>
<dbReference type="GO" id="GO:0032259">
    <property type="term" value="P:methylation"/>
    <property type="evidence" value="ECO:0007669"/>
    <property type="project" value="UniProtKB-KW"/>
</dbReference>
<dbReference type="RefSeq" id="WP_380129675.1">
    <property type="nucleotide sequence ID" value="NZ_JBHSEG010000001.1"/>
</dbReference>
<comment type="caution">
    <text evidence="2">The sequence shown here is derived from an EMBL/GenBank/DDBJ whole genome shotgun (WGS) entry which is preliminary data.</text>
</comment>
<protein>
    <submittedName>
        <fullName evidence="2">Class I SAM-dependent methyltransferase</fullName>
        <ecNumber evidence="2">2.1.1.-</ecNumber>
    </submittedName>
</protein>
<evidence type="ECO:0000259" key="1">
    <source>
        <dbReference type="Pfam" id="PF08241"/>
    </source>
</evidence>
<gene>
    <name evidence="2" type="ORF">ACFO0P_03215</name>
</gene>
<dbReference type="InterPro" id="IPR029063">
    <property type="entry name" value="SAM-dependent_MTases_sf"/>
</dbReference>
<sequence>MVRPQHLEESVNAQTRASLTSAQRSNFLSVTARGYMSWRAQSLSLLSGQPFTLSQEARLFTALCAPQPGQQWLDVGTSAGFYAGLLAMAGADVLACDISPAMLREARRREHSPRIQWALLNAEDSGLLDASMDGITVGATLNETASPEAMLRECARLLKPGGQLWLMYLSRTAGPLQTVLGHTLHFPDPAELSPLLPGLQRVHLLRMGSVTFERWEKRAN</sequence>
<dbReference type="PANTHER" id="PTHR43591">
    <property type="entry name" value="METHYLTRANSFERASE"/>
    <property type="match status" value="1"/>
</dbReference>
<dbReference type="SUPFAM" id="SSF53335">
    <property type="entry name" value="S-adenosyl-L-methionine-dependent methyltransferases"/>
    <property type="match status" value="1"/>
</dbReference>
<keyword evidence="3" id="KW-1185">Reference proteome</keyword>
<proteinExistence type="predicted"/>
<dbReference type="Pfam" id="PF08241">
    <property type="entry name" value="Methyltransf_11"/>
    <property type="match status" value="1"/>
</dbReference>
<dbReference type="EMBL" id="JBHSEG010000001">
    <property type="protein sequence ID" value="MFC4452772.1"/>
    <property type="molecule type" value="Genomic_DNA"/>
</dbReference>
<evidence type="ECO:0000313" key="2">
    <source>
        <dbReference type="EMBL" id="MFC4452772.1"/>
    </source>
</evidence>
<organism evidence="2 3">
    <name type="scientific">Deinococcus sonorensis</name>
    <dbReference type="NCBI Taxonomy" id="309891"/>
    <lineage>
        <taxon>Bacteria</taxon>
        <taxon>Thermotogati</taxon>
        <taxon>Deinococcota</taxon>
        <taxon>Deinococci</taxon>
        <taxon>Deinococcales</taxon>
        <taxon>Deinococcaceae</taxon>
        <taxon>Deinococcus</taxon>
    </lineage>
</organism>
<evidence type="ECO:0000313" key="3">
    <source>
        <dbReference type="Proteomes" id="UP001595939"/>
    </source>
</evidence>
<keyword evidence="2" id="KW-0489">Methyltransferase</keyword>
<keyword evidence="2" id="KW-0808">Transferase</keyword>
<dbReference type="PANTHER" id="PTHR43591:SF24">
    <property type="entry name" value="2-METHOXY-6-POLYPRENYL-1,4-BENZOQUINOL METHYLASE, MITOCHONDRIAL"/>
    <property type="match status" value="1"/>
</dbReference>
<dbReference type="Proteomes" id="UP001595939">
    <property type="component" value="Unassembled WGS sequence"/>
</dbReference>
<dbReference type="GO" id="GO:0008168">
    <property type="term" value="F:methyltransferase activity"/>
    <property type="evidence" value="ECO:0007669"/>
    <property type="project" value="UniProtKB-KW"/>
</dbReference>
<feature type="domain" description="Methyltransferase type 11" evidence="1">
    <location>
        <begin position="73"/>
        <end position="165"/>
    </location>
</feature>
<accession>A0ABV8Y472</accession>
<dbReference type="Gene3D" id="3.40.50.150">
    <property type="entry name" value="Vaccinia Virus protein VP39"/>
    <property type="match status" value="1"/>
</dbReference>